<protein>
    <submittedName>
        <fullName evidence="1">Uncharacterized protein</fullName>
    </submittedName>
</protein>
<dbReference type="Proteomes" id="UP000092698">
    <property type="component" value="Chromosome"/>
</dbReference>
<accession>A0A1C7DA05</accession>
<name>A0A1C7DA05_9SPHN</name>
<keyword evidence="2" id="KW-1185">Reference proteome</keyword>
<reference evidence="1 2" key="1">
    <citation type="submission" date="2016-07" db="EMBL/GenBank/DDBJ databases">
        <title>Complete genome sequence of Altererythrobacter namhicola JCM 16345T, containing esterase-encoding genes.</title>
        <authorList>
            <person name="Cheng H."/>
            <person name="Wu Y.-H."/>
            <person name="Jian S.-L."/>
            <person name="Huo Y.-Y."/>
            <person name="Wang C.-S."/>
            <person name="Xu X.-W."/>
        </authorList>
    </citation>
    <scope>NUCLEOTIDE SEQUENCE [LARGE SCALE GENOMIC DNA]</scope>
    <source>
        <strain evidence="1 2">JCM 16345</strain>
    </source>
</reference>
<organism evidence="1 2">
    <name type="scientific">Paraurantiacibacter namhicola</name>
    <dbReference type="NCBI Taxonomy" id="645517"/>
    <lineage>
        <taxon>Bacteria</taxon>
        <taxon>Pseudomonadati</taxon>
        <taxon>Pseudomonadota</taxon>
        <taxon>Alphaproteobacteria</taxon>
        <taxon>Sphingomonadales</taxon>
        <taxon>Erythrobacteraceae</taxon>
        <taxon>Paraurantiacibacter</taxon>
    </lineage>
</organism>
<dbReference type="AlphaFoldDB" id="A0A1C7DA05"/>
<evidence type="ECO:0000313" key="1">
    <source>
        <dbReference type="EMBL" id="ANU08202.1"/>
    </source>
</evidence>
<evidence type="ECO:0000313" key="2">
    <source>
        <dbReference type="Proteomes" id="UP000092698"/>
    </source>
</evidence>
<gene>
    <name evidence="1" type="ORF">A6F65_01909</name>
</gene>
<dbReference type="KEGG" id="anh:A6F65_01909"/>
<dbReference type="STRING" id="645517.A6F65_01909"/>
<dbReference type="PATRIC" id="fig|645517.4.peg.1894"/>
<dbReference type="EMBL" id="CP016545">
    <property type="protein sequence ID" value="ANU08202.1"/>
    <property type="molecule type" value="Genomic_DNA"/>
</dbReference>
<proteinExistence type="predicted"/>
<dbReference type="RefSeq" id="WP_067788112.1">
    <property type="nucleotide sequence ID" value="NZ_CP016545.1"/>
</dbReference>
<sequence>MIVTIGTAMALAAAGTFGDPGFPTQEEVLACQEPVSMVMATTIIEVEQNKDNPDPDMVAMSDRAGLANAKLLAWEQYYAGYLFDHPEFEERAKARNKVLATASFEWLRATDKTEAEMAGIKGTVAKAFECIAMTEAHDFVARSAG</sequence>